<accession>A0A5J4W6H4</accession>
<evidence type="ECO:0000256" key="1">
    <source>
        <dbReference type="ARBA" id="ARBA00012513"/>
    </source>
</evidence>
<dbReference type="OrthoDB" id="1895577at2759"/>
<evidence type="ECO:0000256" key="5">
    <source>
        <dbReference type="ARBA" id="ARBA00022777"/>
    </source>
</evidence>
<evidence type="ECO:0000256" key="3">
    <source>
        <dbReference type="ARBA" id="ARBA00022679"/>
    </source>
</evidence>
<comment type="catalytic activity">
    <reaction evidence="8">
        <text>L-seryl-[protein] + ATP = O-phospho-L-seryl-[protein] + ADP + H(+)</text>
        <dbReference type="Rhea" id="RHEA:17989"/>
        <dbReference type="Rhea" id="RHEA-COMP:9863"/>
        <dbReference type="Rhea" id="RHEA-COMP:11604"/>
        <dbReference type="ChEBI" id="CHEBI:15378"/>
        <dbReference type="ChEBI" id="CHEBI:29999"/>
        <dbReference type="ChEBI" id="CHEBI:30616"/>
        <dbReference type="ChEBI" id="CHEBI:83421"/>
        <dbReference type="ChEBI" id="CHEBI:456216"/>
        <dbReference type="EC" id="2.7.11.1"/>
    </reaction>
</comment>
<comment type="catalytic activity">
    <reaction evidence="7">
        <text>L-threonyl-[protein] + ATP = O-phospho-L-threonyl-[protein] + ADP + H(+)</text>
        <dbReference type="Rhea" id="RHEA:46608"/>
        <dbReference type="Rhea" id="RHEA-COMP:11060"/>
        <dbReference type="Rhea" id="RHEA-COMP:11605"/>
        <dbReference type="ChEBI" id="CHEBI:15378"/>
        <dbReference type="ChEBI" id="CHEBI:30013"/>
        <dbReference type="ChEBI" id="CHEBI:30616"/>
        <dbReference type="ChEBI" id="CHEBI:61977"/>
        <dbReference type="ChEBI" id="CHEBI:456216"/>
        <dbReference type="EC" id="2.7.11.1"/>
    </reaction>
</comment>
<evidence type="ECO:0000313" key="11">
    <source>
        <dbReference type="Proteomes" id="UP000324800"/>
    </source>
</evidence>
<dbReference type="InterPro" id="IPR000719">
    <property type="entry name" value="Prot_kinase_dom"/>
</dbReference>
<evidence type="ECO:0000259" key="9">
    <source>
        <dbReference type="PROSITE" id="PS50011"/>
    </source>
</evidence>
<keyword evidence="4" id="KW-0547">Nucleotide-binding</keyword>
<dbReference type="InterPro" id="IPR051131">
    <property type="entry name" value="NEK_Ser/Thr_kinase_NIMA"/>
</dbReference>
<evidence type="ECO:0000256" key="2">
    <source>
        <dbReference type="ARBA" id="ARBA00022527"/>
    </source>
</evidence>
<dbReference type="SUPFAM" id="SSF56112">
    <property type="entry name" value="Protein kinase-like (PK-like)"/>
    <property type="match status" value="1"/>
</dbReference>
<dbReference type="Proteomes" id="UP000324800">
    <property type="component" value="Unassembled WGS sequence"/>
</dbReference>
<dbReference type="PANTHER" id="PTHR44899">
    <property type="entry name" value="CAMK FAMILY PROTEIN KINASE"/>
    <property type="match status" value="1"/>
</dbReference>
<dbReference type="EC" id="2.7.11.1" evidence="1"/>
<evidence type="ECO:0000256" key="8">
    <source>
        <dbReference type="ARBA" id="ARBA00048679"/>
    </source>
</evidence>
<feature type="domain" description="Protein kinase" evidence="9">
    <location>
        <begin position="27"/>
        <end position="300"/>
    </location>
</feature>
<evidence type="ECO:0000256" key="4">
    <source>
        <dbReference type="ARBA" id="ARBA00022741"/>
    </source>
</evidence>
<reference evidence="10 11" key="1">
    <citation type="submission" date="2019-03" db="EMBL/GenBank/DDBJ databases">
        <title>Single cell metagenomics reveals metabolic interactions within the superorganism composed of flagellate Streblomastix strix and complex community of Bacteroidetes bacteria on its surface.</title>
        <authorList>
            <person name="Treitli S.C."/>
            <person name="Kolisko M."/>
            <person name="Husnik F."/>
            <person name="Keeling P."/>
            <person name="Hampl V."/>
        </authorList>
    </citation>
    <scope>NUCLEOTIDE SEQUENCE [LARGE SCALE GENOMIC DNA]</scope>
    <source>
        <strain evidence="10">ST1C</strain>
    </source>
</reference>
<sequence>MNQEVENLVKNLEQTSEQLLELDIGTFEILKKIAKGGQGRAILAKQISTDSQVVIKEISCIDNHGNFVQKIKDFAEREIENHKKMDFQLIVKFIDSSFKDNKYYIIIEYCEKGSLGDMINEHFRKKERFEEEVIWDYLAQIALGVNYLHIQKVVHKDLNPNNIFLTDEGQIRIGDLGLSKMLDGGISFSPTLVGTMDYYVPEHIILGWYKYSGDVWQIGLIIYNLLTFKDAFHNPYERIALNSLLKLEKMKKHVRDHAQKLLQSESSENAKEYLRMIIEDIDRPLVVQQVNSQPLPHQNIPIDPKEVKFEIKNPYIAKRSKAQVGSHLDMITMLMEKNLYVTSLLPVIFQGDGVVRIEMKFEDPELTQEGKDRGCRWIGIVNADFDIPDSYYPGVNGESIGYSGSDGSIVHLNEKNKQCYLAAKQEEDKAVSKEAKEEANKKAKSIKFIDGNDKFENGEVVIAEINMPFNRQERTLHFFVKGKWQPVSIIGLPDSVKFIFQRRFEDQSVKIISMRSVPKSSVVYEPLEQNSHTDKGGIFDRLKSLFRPQVSSGGRKVIEW</sequence>
<dbReference type="GO" id="GO:0004674">
    <property type="term" value="F:protein serine/threonine kinase activity"/>
    <property type="evidence" value="ECO:0007669"/>
    <property type="project" value="UniProtKB-KW"/>
</dbReference>
<name>A0A5J4W6H4_9EUKA</name>
<dbReference type="Gene3D" id="1.10.510.10">
    <property type="entry name" value="Transferase(Phosphotransferase) domain 1"/>
    <property type="match status" value="1"/>
</dbReference>
<dbReference type="AlphaFoldDB" id="A0A5J4W6H4"/>
<comment type="caution">
    <text evidence="10">The sequence shown here is derived from an EMBL/GenBank/DDBJ whole genome shotgun (WGS) entry which is preliminary data.</text>
</comment>
<dbReference type="PANTHER" id="PTHR44899:SF4">
    <property type="entry name" value="SERINE_THREONINE-PROTEIN KINASE NEK1"/>
    <property type="match status" value="1"/>
</dbReference>
<gene>
    <name evidence="10" type="ORF">EZS28_013920</name>
</gene>
<keyword evidence="6" id="KW-0067">ATP-binding</keyword>
<dbReference type="InterPro" id="IPR043136">
    <property type="entry name" value="B30.2/SPRY_sf"/>
</dbReference>
<evidence type="ECO:0000256" key="7">
    <source>
        <dbReference type="ARBA" id="ARBA00047899"/>
    </source>
</evidence>
<protein>
    <recommendedName>
        <fullName evidence="1">non-specific serine/threonine protein kinase</fullName>
        <ecNumber evidence="1">2.7.11.1</ecNumber>
    </recommendedName>
</protein>
<dbReference type="Pfam" id="PF00069">
    <property type="entry name" value="Pkinase"/>
    <property type="match status" value="1"/>
</dbReference>
<dbReference type="InterPro" id="IPR011009">
    <property type="entry name" value="Kinase-like_dom_sf"/>
</dbReference>
<dbReference type="PROSITE" id="PS50011">
    <property type="entry name" value="PROTEIN_KINASE_DOM"/>
    <property type="match status" value="1"/>
</dbReference>
<evidence type="ECO:0000256" key="6">
    <source>
        <dbReference type="ARBA" id="ARBA00022840"/>
    </source>
</evidence>
<dbReference type="GO" id="GO:0005524">
    <property type="term" value="F:ATP binding"/>
    <property type="evidence" value="ECO:0007669"/>
    <property type="project" value="UniProtKB-KW"/>
</dbReference>
<proteinExistence type="predicted"/>
<keyword evidence="3" id="KW-0808">Transferase</keyword>
<evidence type="ECO:0000313" key="10">
    <source>
        <dbReference type="EMBL" id="KAA6390551.1"/>
    </source>
</evidence>
<dbReference type="EMBL" id="SNRW01003182">
    <property type="protein sequence ID" value="KAA6390551.1"/>
    <property type="molecule type" value="Genomic_DNA"/>
</dbReference>
<keyword evidence="2" id="KW-0723">Serine/threonine-protein kinase</keyword>
<organism evidence="10 11">
    <name type="scientific">Streblomastix strix</name>
    <dbReference type="NCBI Taxonomy" id="222440"/>
    <lineage>
        <taxon>Eukaryota</taxon>
        <taxon>Metamonada</taxon>
        <taxon>Preaxostyla</taxon>
        <taxon>Oxymonadida</taxon>
        <taxon>Streblomastigidae</taxon>
        <taxon>Streblomastix</taxon>
    </lineage>
</organism>
<dbReference type="Gene3D" id="2.60.120.920">
    <property type="match status" value="1"/>
</dbReference>
<keyword evidence="5 10" id="KW-0418">Kinase</keyword>